<evidence type="ECO:0000313" key="5">
    <source>
        <dbReference type="Proteomes" id="UP001139409"/>
    </source>
</evidence>
<sequence>MYRSIPSTKGMLLLFLVILGSARIQAQDQKAGSWLHVGFEIPAYAGDLNKYAQFNGAFAMGFRLNHKERLNGQFTFLIGTVKGENRRLDIPPSAIAPNRFFSTSLIEFSYQVNYHLIKTPNFGLYIGQGIGLLRFDPRDENDESLSGQPDTRAEGESYRNITLMLPTKVGVQYVFDNHFGVGFEAGWHNPLTDYLDNISDLGTGGSDNILGFRISLLIPLSYDEL</sequence>
<proteinExistence type="predicted"/>
<accession>A0A9X1HNG6</accession>
<gene>
    <name evidence="4" type="ORF">LDX50_03130</name>
</gene>
<feature type="signal peptide" evidence="2">
    <location>
        <begin position="1"/>
        <end position="26"/>
    </location>
</feature>
<evidence type="ECO:0000256" key="2">
    <source>
        <dbReference type="SAM" id="SignalP"/>
    </source>
</evidence>
<evidence type="ECO:0000259" key="3">
    <source>
        <dbReference type="Pfam" id="PF13505"/>
    </source>
</evidence>
<keyword evidence="5" id="KW-1185">Reference proteome</keyword>
<dbReference type="SUPFAM" id="SSF56925">
    <property type="entry name" value="OMPA-like"/>
    <property type="match status" value="1"/>
</dbReference>
<dbReference type="Proteomes" id="UP001139409">
    <property type="component" value="Unassembled WGS sequence"/>
</dbReference>
<keyword evidence="1 2" id="KW-0732">Signal</keyword>
<dbReference type="EMBL" id="JAIXNE010000001">
    <property type="protein sequence ID" value="MCA6073842.1"/>
    <property type="molecule type" value="Genomic_DNA"/>
</dbReference>
<organism evidence="4 5">
    <name type="scientific">Fulvivirga sedimenti</name>
    <dbReference type="NCBI Taxonomy" id="2879465"/>
    <lineage>
        <taxon>Bacteria</taxon>
        <taxon>Pseudomonadati</taxon>
        <taxon>Bacteroidota</taxon>
        <taxon>Cytophagia</taxon>
        <taxon>Cytophagales</taxon>
        <taxon>Fulvivirgaceae</taxon>
        <taxon>Fulvivirga</taxon>
    </lineage>
</organism>
<dbReference type="RefSeq" id="WP_225696953.1">
    <property type="nucleotide sequence ID" value="NZ_JAIXNE010000001.1"/>
</dbReference>
<feature type="chain" id="PRO_5040943606" evidence="2">
    <location>
        <begin position="27"/>
        <end position="225"/>
    </location>
</feature>
<dbReference type="Gene3D" id="2.40.160.20">
    <property type="match status" value="1"/>
</dbReference>
<name>A0A9X1HNG6_9BACT</name>
<evidence type="ECO:0000256" key="1">
    <source>
        <dbReference type="ARBA" id="ARBA00022729"/>
    </source>
</evidence>
<feature type="domain" description="Outer membrane protein beta-barrel" evidence="3">
    <location>
        <begin position="13"/>
        <end position="186"/>
    </location>
</feature>
<reference evidence="4" key="1">
    <citation type="submission" date="2021-09" db="EMBL/GenBank/DDBJ databases">
        <title>Fulvivirga sp. isolated from coastal sediment.</title>
        <authorList>
            <person name="Yu H."/>
        </authorList>
    </citation>
    <scope>NUCLEOTIDE SEQUENCE</scope>
    <source>
        <strain evidence="4">1062</strain>
    </source>
</reference>
<dbReference type="InterPro" id="IPR011250">
    <property type="entry name" value="OMP/PagP_B-barrel"/>
</dbReference>
<dbReference type="AlphaFoldDB" id="A0A9X1HNG6"/>
<protein>
    <submittedName>
        <fullName evidence="4">Outer membrane beta-barrel protein</fullName>
    </submittedName>
</protein>
<dbReference type="Pfam" id="PF13505">
    <property type="entry name" value="OMP_b-brl"/>
    <property type="match status" value="1"/>
</dbReference>
<evidence type="ECO:0000313" key="4">
    <source>
        <dbReference type="EMBL" id="MCA6073842.1"/>
    </source>
</evidence>
<comment type="caution">
    <text evidence="4">The sequence shown here is derived from an EMBL/GenBank/DDBJ whole genome shotgun (WGS) entry which is preliminary data.</text>
</comment>
<dbReference type="InterPro" id="IPR027385">
    <property type="entry name" value="Beta-barrel_OMP"/>
</dbReference>